<protein>
    <submittedName>
        <fullName evidence="2">Uncharacterized protein</fullName>
    </submittedName>
</protein>
<evidence type="ECO:0000256" key="1">
    <source>
        <dbReference type="SAM" id="Phobius"/>
    </source>
</evidence>
<feature type="transmembrane region" description="Helical" evidence="1">
    <location>
        <begin position="35"/>
        <end position="57"/>
    </location>
</feature>
<evidence type="ECO:0000313" key="2">
    <source>
        <dbReference type="EMBL" id="POY35490.1"/>
    </source>
</evidence>
<accession>A0A2S4ZYS5</accession>
<dbReference type="RefSeq" id="WP_103790095.1">
    <property type="nucleotide sequence ID" value="NZ_PQVF01000011.1"/>
</dbReference>
<dbReference type="AlphaFoldDB" id="A0A2S4ZYS5"/>
<dbReference type="EMBL" id="PQVF01000011">
    <property type="protein sequence ID" value="POY35490.1"/>
    <property type="molecule type" value="Genomic_DNA"/>
</dbReference>
<keyword evidence="1" id="KW-0812">Transmembrane</keyword>
<organism evidence="2 3">
    <name type="scientific">Solitalea longa</name>
    <dbReference type="NCBI Taxonomy" id="2079460"/>
    <lineage>
        <taxon>Bacteria</taxon>
        <taxon>Pseudomonadati</taxon>
        <taxon>Bacteroidota</taxon>
        <taxon>Sphingobacteriia</taxon>
        <taxon>Sphingobacteriales</taxon>
        <taxon>Sphingobacteriaceae</taxon>
        <taxon>Solitalea</taxon>
    </lineage>
</organism>
<dbReference type="Proteomes" id="UP000236893">
    <property type="component" value="Unassembled WGS sequence"/>
</dbReference>
<keyword evidence="1" id="KW-1133">Transmembrane helix</keyword>
<reference evidence="2 3" key="1">
    <citation type="submission" date="2018-01" db="EMBL/GenBank/DDBJ databases">
        <authorList>
            <person name="Gaut B.S."/>
            <person name="Morton B.R."/>
            <person name="Clegg M.T."/>
            <person name="Duvall M.R."/>
        </authorList>
    </citation>
    <scope>NUCLEOTIDE SEQUENCE [LARGE SCALE GENOMIC DNA]</scope>
    <source>
        <strain evidence="2 3">HR-AV</strain>
    </source>
</reference>
<proteinExistence type="predicted"/>
<comment type="caution">
    <text evidence="2">The sequence shown here is derived from an EMBL/GenBank/DDBJ whole genome shotgun (WGS) entry which is preliminary data.</text>
</comment>
<evidence type="ECO:0000313" key="3">
    <source>
        <dbReference type="Proteomes" id="UP000236893"/>
    </source>
</evidence>
<gene>
    <name evidence="2" type="ORF">C3K47_15640</name>
</gene>
<name>A0A2S4ZYS5_9SPHI</name>
<keyword evidence="3" id="KW-1185">Reference proteome</keyword>
<keyword evidence="1" id="KW-0472">Membrane</keyword>
<sequence length="197" mass="23111">MLTEQDMLRISEEEKFRLQIRNELEQKNKNKAISFLNTPLGIFFLSSVLLSGMTWAYTTYTNYLTNKKESNRMYYEVSNRCFQVRKMDSICNSDDLSKIRSALFGYSNVENYALYREYSSWTLKALALELWEDESNQTKSAASEHTDILIHYYQILKNNPIADGVYQLPDKEQKEFKSFSEDIHGMSLGDSKVIWPK</sequence>